<feature type="signal peptide" evidence="1">
    <location>
        <begin position="1"/>
        <end position="20"/>
    </location>
</feature>
<feature type="chain" id="PRO_5017648336" evidence="1">
    <location>
        <begin position="21"/>
        <end position="191"/>
    </location>
</feature>
<reference evidence="2 3" key="1">
    <citation type="submission" date="2018-08" db="EMBL/GenBank/DDBJ databases">
        <title>A genome reference for cultivated species of the human gut microbiota.</title>
        <authorList>
            <person name="Zou Y."/>
            <person name="Xue W."/>
            <person name="Luo G."/>
        </authorList>
    </citation>
    <scope>NUCLEOTIDE SEQUENCE [LARGE SCALE GENOMIC DNA]</scope>
    <source>
        <strain evidence="2 3">TF10-3AC</strain>
    </source>
</reference>
<gene>
    <name evidence="2" type="ORF">DXD04_07005</name>
</gene>
<organism evidence="2 3">
    <name type="scientific">Phocaeicola plebeius</name>
    <dbReference type="NCBI Taxonomy" id="310297"/>
    <lineage>
        <taxon>Bacteria</taxon>
        <taxon>Pseudomonadati</taxon>
        <taxon>Bacteroidota</taxon>
        <taxon>Bacteroidia</taxon>
        <taxon>Bacteroidales</taxon>
        <taxon>Bacteroidaceae</taxon>
        <taxon>Phocaeicola</taxon>
    </lineage>
</organism>
<keyword evidence="1" id="KW-0732">Signal</keyword>
<evidence type="ECO:0000256" key="1">
    <source>
        <dbReference type="SAM" id="SignalP"/>
    </source>
</evidence>
<evidence type="ECO:0000313" key="3">
    <source>
        <dbReference type="Proteomes" id="UP000260862"/>
    </source>
</evidence>
<proteinExistence type="predicted"/>
<accession>A0A3E4N3Y0</accession>
<dbReference type="Proteomes" id="UP000260862">
    <property type="component" value="Unassembled WGS sequence"/>
</dbReference>
<comment type="caution">
    <text evidence="2">The sequence shown here is derived from an EMBL/GenBank/DDBJ whole genome shotgun (WGS) entry which is preliminary data.</text>
</comment>
<sequence length="191" mass="21226">MRTRILSFICGALLAVTATAQPHLSFKGIPITGSMTSFCQQLKTKGFTQISSDNNITTFVGDFTGRQAYVAVGAADDGKNVHSVVVLFDPSEEWNTLVNTYDYYKEIYSRKYGNPAKSIEKNPSNSNSNISLMYELWQGRVVYGSLWEVEGGSIEISIEKSSEGINEGIVVIKYRDSQNVETKIQKDLEDI</sequence>
<name>A0A3E4N3Y0_9BACT</name>
<dbReference type="RefSeq" id="WP_117672263.1">
    <property type="nucleotide sequence ID" value="NZ_CABOGR010000011.1"/>
</dbReference>
<evidence type="ECO:0000313" key="2">
    <source>
        <dbReference type="EMBL" id="RGK56346.1"/>
    </source>
</evidence>
<dbReference type="AlphaFoldDB" id="A0A3E4N3Y0"/>
<keyword evidence="3" id="KW-1185">Reference proteome</keyword>
<protein>
    <submittedName>
        <fullName evidence="2">Uncharacterized protein</fullName>
    </submittedName>
</protein>
<dbReference type="EMBL" id="QSQT01000011">
    <property type="protein sequence ID" value="RGK56346.1"/>
    <property type="molecule type" value="Genomic_DNA"/>
</dbReference>